<organism evidence="13 14">
    <name type="scientific">Glycine soja</name>
    <name type="common">Wild soybean</name>
    <dbReference type="NCBI Taxonomy" id="3848"/>
    <lineage>
        <taxon>Eukaryota</taxon>
        <taxon>Viridiplantae</taxon>
        <taxon>Streptophyta</taxon>
        <taxon>Embryophyta</taxon>
        <taxon>Tracheophyta</taxon>
        <taxon>Spermatophyta</taxon>
        <taxon>Magnoliopsida</taxon>
        <taxon>eudicotyledons</taxon>
        <taxon>Gunneridae</taxon>
        <taxon>Pentapetalae</taxon>
        <taxon>rosids</taxon>
        <taxon>fabids</taxon>
        <taxon>Fabales</taxon>
        <taxon>Fabaceae</taxon>
        <taxon>Papilionoideae</taxon>
        <taxon>50 kb inversion clade</taxon>
        <taxon>NPAAA clade</taxon>
        <taxon>indigoferoid/millettioid clade</taxon>
        <taxon>Phaseoleae</taxon>
        <taxon>Glycine</taxon>
        <taxon>Glycine subgen. Soja</taxon>
    </lineage>
</organism>
<dbReference type="PANTHER" id="PTHR24282:SF130">
    <property type="entry name" value="CYTOCHROME P450 FAMILY PROTEIN"/>
    <property type="match status" value="1"/>
</dbReference>
<dbReference type="EC" id="2.7.7.7" evidence="13"/>
<keyword evidence="6 12" id="KW-1133">Transmembrane helix</keyword>
<evidence type="ECO:0000256" key="5">
    <source>
        <dbReference type="ARBA" id="ARBA00022723"/>
    </source>
</evidence>
<dbReference type="GO" id="GO:0016705">
    <property type="term" value="F:oxidoreductase activity, acting on paired donors, with incorporation or reduction of molecular oxygen"/>
    <property type="evidence" value="ECO:0007669"/>
    <property type="project" value="InterPro"/>
</dbReference>
<evidence type="ECO:0000256" key="7">
    <source>
        <dbReference type="ARBA" id="ARBA00023002"/>
    </source>
</evidence>
<accession>A0A445J6U1</accession>
<keyword evidence="10 12" id="KW-0472">Membrane</keyword>
<dbReference type="PROSITE" id="PS00086">
    <property type="entry name" value="CYTOCHROME_P450"/>
    <property type="match status" value="1"/>
</dbReference>
<dbReference type="SUPFAM" id="SSF48264">
    <property type="entry name" value="Cytochrome P450"/>
    <property type="match status" value="2"/>
</dbReference>
<comment type="similarity">
    <text evidence="2">Belongs to the cytochrome P450 family.</text>
</comment>
<feature type="binding site" description="axial binding residue" evidence="11">
    <location>
        <position position="835"/>
    </location>
    <ligand>
        <name>heme</name>
        <dbReference type="ChEBI" id="CHEBI:30413"/>
    </ligand>
    <ligandPart>
        <name>Fe</name>
        <dbReference type="ChEBI" id="CHEBI:18248"/>
    </ligandPart>
</feature>
<evidence type="ECO:0000256" key="9">
    <source>
        <dbReference type="ARBA" id="ARBA00023033"/>
    </source>
</evidence>
<evidence type="ECO:0000256" key="8">
    <source>
        <dbReference type="ARBA" id="ARBA00023004"/>
    </source>
</evidence>
<evidence type="ECO:0000256" key="1">
    <source>
        <dbReference type="ARBA" id="ARBA00004167"/>
    </source>
</evidence>
<evidence type="ECO:0000313" key="14">
    <source>
        <dbReference type="Proteomes" id="UP000289340"/>
    </source>
</evidence>
<keyword evidence="8 11" id="KW-0408">Iron</keyword>
<dbReference type="Gene3D" id="1.10.630.10">
    <property type="entry name" value="Cytochrome P450"/>
    <property type="match status" value="2"/>
</dbReference>
<dbReference type="AlphaFoldDB" id="A0A445J6U1"/>
<reference evidence="13 14" key="1">
    <citation type="submission" date="2018-09" db="EMBL/GenBank/DDBJ databases">
        <title>A high-quality reference genome of wild soybean provides a powerful tool to mine soybean genomes.</title>
        <authorList>
            <person name="Xie M."/>
            <person name="Chung C.Y.L."/>
            <person name="Li M.-W."/>
            <person name="Wong F.-L."/>
            <person name="Chan T.-F."/>
            <person name="Lam H.-M."/>
        </authorList>
    </citation>
    <scope>NUCLEOTIDE SEQUENCE [LARGE SCALE GENOMIC DNA]</scope>
    <source>
        <strain evidence="14">cv. W05</strain>
        <tissue evidence="13">Hypocotyl of etiolated seedlings</tissue>
    </source>
</reference>
<dbReference type="EMBL" id="QZWG01000009">
    <property type="protein sequence ID" value="RZB94110.1"/>
    <property type="molecule type" value="Genomic_DNA"/>
</dbReference>
<evidence type="ECO:0000313" key="13">
    <source>
        <dbReference type="EMBL" id="RZB94110.1"/>
    </source>
</evidence>
<dbReference type="PRINTS" id="PR00385">
    <property type="entry name" value="P450"/>
</dbReference>
<dbReference type="InterPro" id="IPR002401">
    <property type="entry name" value="Cyt_P450_E_grp-I"/>
</dbReference>
<evidence type="ECO:0000256" key="10">
    <source>
        <dbReference type="ARBA" id="ARBA00023136"/>
    </source>
</evidence>
<dbReference type="GO" id="GO:0005506">
    <property type="term" value="F:iron ion binding"/>
    <property type="evidence" value="ECO:0007669"/>
    <property type="project" value="InterPro"/>
</dbReference>
<comment type="cofactor">
    <cofactor evidence="11">
        <name>heme</name>
        <dbReference type="ChEBI" id="CHEBI:30413"/>
    </cofactor>
</comment>
<name>A0A445J6U1_GLYSO</name>
<dbReference type="InterPro" id="IPR001128">
    <property type="entry name" value="Cyt_P450"/>
</dbReference>
<keyword evidence="7" id="KW-0560">Oxidoreductase</keyword>
<evidence type="ECO:0000256" key="6">
    <source>
        <dbReference type="ARBA" id="ARBA00022989"/>
    </source>
</evidence>
<dbReference type="PRINTS" id="PR00463">
    <property type="entry name" value="EP450I"/>
</dbReference>
<keyword evidence="13" id="KW-0548">Nucleotidyltransferase</keyword>
<dbReference type="GO" id="GO:0004497">
    <property type="term" value="F:monooxygenase activity"/>
    <property type="evidence" value="ECO:0007669"/>
    <property type="project" value="UniProtKB-KW"/>
</dbReference>
<dbReference type="CDD" id="cd09272">
    <property type="entry name" value="RNase_HI_RT_Ty1"/>
    <property type="match status" value="1"/>
</dbReference>
<keyword evidence="3 11" id="KW-0349">Heme</keyword>
<dbReference type="SUPFAM" id="SSF56672">
    <property type="entry name" value="DNA/RNA polymerases"/>
    <property type="match status" value="1"/>
</dbReference>
<comment type="caution">
    <text evidence="13">The sequence shown here is derived from an EMBL/GenBank/DDBJ whole genome shotgun (WGS) entry which is preliminary data.</text>
</comment>
<evidence type="ECO:0000256" key="11">
    <source>
        <dbReference type="PIRSR" id="PIRSR602401-1"/>
    </source>
</evidence>
<evidence type="ECO:0000256" key="12">
    <source>
        <dbReference type="SAM" id="Phobius"/>
    </source>
</evidence>
<dbReference type="Pfam" id="PF14223">
    <property type="entry name" value="Retrotran_gag_2"/>
    <property type="match status" value="1"/>
</dbReference>
<dbReference type="InterPro" id="IPR043502">
    <property type="entry name" value="DNA/RNA_pol_sf"/>
</dbReference>
<dbReference type="InterPro" id="IPR017972">
    <property type="entry name" value="Cyt_P450_CS"/>
</dbReference>
<keyword evidence="4 12" id="KW-0812">Transmembrane</keyword>
<evidence type="ECO:0000256" key="4">
    <source>
        <dbReference type="ARBA" id="ARBA00022692"/>
    </source>
</evidence>
<dbReference type="InterPro" id="IPR050665">
    <property type="entry name" value="Cytochrome_P450_Monooxygen"/>
</dbReference>
<dbReference type="GO" id="GO:0020037">
    <property type="term" value="F:heme binding"/>
    <property type="evidence" value="ECO:0007669"/>
    <property type="project" value="InterPro"/>
</dbReference>
<gene>
    <name evidence="13" type="ORF">D0Y65_025410</name>
</gene>
<dbReference type="InterPro" id="IPR036396">
    <property type="entry name" value="Cyt_P450_sf"/>
</dbReference>
<keyword evidence="9" id="KW-0503">Monooxygenase</keyword>
<feature type="transmembrane region" description="Helical" evidence="12">
    <location>
        <begin position="16"/>
        <end position="35"/>
    </location>
</feature>
<keyword evidence="14" id="KW-1185">Reference proteome</keyword>
<protein>
    <submittedName>
        <fullName evidence="13">Cytochrome P450 714A1</fullName>
        <ecNumber evidence="13">2.7.7.7</ecNumber>
    </submittedName>
</protein>
<keyword evidence="13" id="KW-0808">Transferase</keyword>
<comment type="subcellular location">
    <subcellularLocation>
        <location evidence="1">Membrane</location>
        <topology evidence="1">Single-pass membrane protein</topology>
    </subcellularLocation>
</comment>
<evidence type="ECO:0000256" key="2">
    <source>
        <dbReference type="ARBA" id="ARBA00010617"/>
    </source>
</evidence>
<dbReference type="PANTHER" id="PTHR24282">
    <property type="entry name" value="CYTOCHROME P450 FAMILY MEMBER"/>
    <property type="match status" value="1"/>
</dbReference>
<proteinExistence type="inferred from homology"/>
<dbReference type="Proteomes" id="UP000289340">
    <property type="component" value="Chromosome 9"/>
</dbReference>
<keyword evidence="5 11" id="KW-0479">Metal-binding</keyword>
<sequence length="907" mass="103987">MEAEGQWQISEREICWSVAFIAAWSIIILLYLKLWHRPQRLKSMLQKQGINGPKPSFPFGNVSEMQQINQPPSLSLEALDEWAYSLYPYFHTWKQRYGPVFMYSTGTKQHLYVEIPELIKSIGDGILMSNGPNWTFQRNLLAPEFFQSKIMMQVVFGFQDVLEVVECGIAELEKQSSDPQKATCKDAKKRDCKALFFIHQSVDKANFQKIDHAKTVKEAWYILEKAYSRDAKLKKLKLQTLRRQYEMIQMEPTEKVANYFTRMLSIANLMKGCGEKLDDQMVVEKILRSLSPRFDYIVCAIEESKNLEGLKIEELQGPLEAHEQRMNDRDIIILCLDVDDLLITGNNEVVIQTVKKQLQREFDMTDPGVMSYFLGIEFIHKNRGLVMHQKNYALEVLKRYKMEECNLAKSPVEFGLKLGVGLDEKPMDATLFKQMVGSLRYLCHSRPDIAYGVGLISRYMNDSRTSHMATTKRILRYVKGTLDYEDNKSTTGYVFKLLGSTICWSSKKQEDVGHSTCKSEYMVAVLAACQLAWLESLFAELKIQLDSVVQLNMDNKSAICLANNSIAHGRTKHIGTKYHYLRDQVRKGRISLAYCKPEEQEADILTKALHGEKFYKFLPTKENKELWKLQKEVEMMILKVIKDREADNQKSGTHENQKDLLQIILEGAASATTDTSRKGSESTALATIWTLLLLALHPEWQQRVRSEIMETYENMVPHSFHDKDKLRNLKAVSTKPFLKFIIVLQLTMVIQESLRLYGPSTMATREVLANEVKLGEHVLPKGINMWLFTLALHRDPDNWGPDAREFKPERFAGGVSAACKYPQVYIPFGLGSRICLGQNFAMLQMKEVLCLLLSNFSFAVSPNYCHCPVDGLLLMPKYGVRLLASKVHETCCIVKVLFCVTPTCDQD</sequence>
<dbReference type="GO" id="GO:0003887">
    <property type="term" value="F:DNA-directed DNA polymerase activity"/>
    <property type="evidence" value="ECO:0007669"/>
    <property type="project" value="UniProtKB-EC"/>
</dbReference>
<dbReference type="GO" id="GO:0016020">
    <property type="term" value="C:membrane"/>
    <property type="evidence" value="ECO:0007669"/>
    <property type="project" value="UniProtKB-SubCell"/>
</dbReference>
<evidence type="ECO:0000256" key="3">
    <source>
        <dbReference type="ARBA" id="ARBA00022617"/>
    </source>
</evidence>
<dbReference type="Pfam" id="PF00067">
    <property type="entry name" value="p450"/>
    <property type="match status" value="1"/>
</dbReference>